<feature type="compositionally biased region" description="Basic and acidic residues" evidence="1">
    <location>
        <begin position="186"/>
        <end position="195"/>
    </location>
</feature>
<sequence>MRIVDDDDASWKNLPVEQEKEEGDEADLPVVAEFIDERPEEVKLMEEFRTSNKWKLLGDQNEESQGSDFSVIMKSTNSLEDGKQSKQRHLLDQSLPRRGRHDSPDQSPPRRGRHDSPDQSPPRRGRHDSPDQSPPRRGRHNSPDQSPPRRGRHDSPDQSPPRRGRHDSPDQSPPRRGRHNSPDQSPPRRDHGNLT</sequence>
<feature type="region of interest" description="Disordered" evidence="1">
    <location>
        <begin position="52"/>
        <end position="195"/>
    </location>
</feature>
<dbReference type="EMBL" id="JAPFRF010000022">
    <property type="protein sequence ID" value="KAJ7305138.1"/>
    <property type="molecule type" value="Genomic_DNA"/>
</dbReference>
<evidence type="ECO:0008006" key="4">
    <source>
        <dbReference type="Google" id="ProtNLM"/>
    </source>
</evidence>
<dbReference type="OrthoDB" id="6022at2759"/>
<dbReference type="AlphaFoldDB" id="A0A9Q0X7D5"/>
<evidence type="ECO:0000313" key="2">
    <source>
        <dbReference type="EMBL" id="KAJ7305138.1"/>
    </source>
</evidence>
<dbReference type="GO" id="GO:0003723">
    <property type="term" value="F:RNA binding"/>
    <property type="evidence" value="ECO:0007669"/>
    <property type="project" value="TreeGrafter"/>
</dbReference>
<comment type="caution">
    <text evidence="2">The sequence shown here is derived from an EMBL/GenBank/DDBJ whole genome shotgun (WGS) entry which is preliminary data.</text>
</comment>
<protein>
    <recommendedName>
        <fullName evidence="4">BUD13 homolog</fullName>
    </recommendedName>
</protein>
<dbReference type="GO" id="GO:0070274">
    <property type="term" value="C:RES complex"/>
    <property type="evidence" value="ECO:0007669"/>
    <property type="project" value="TreeGrafter"/>
</dbReference>
<organism evidence="2 3">
    <name type="scientific">Phrynocephalus forsythii</name>
    <dbReference type="NCBI Taxonomy" id="171643"/>
    <lineage>
        <taxon>Eukaryota</taxon>
        <taxon>Metazoa</taxon>
        <taxon>Chordata</taxon>
        <taxon>Craniata</taxon>
        <taxon>Vertebrata</taxon>
        <taxon>Euteleostomi</taxon>
        <taxon>Lepidosauria</taxon>
        <taxon>Squamata</taxon>
        <taxon>Bifurcata</taxon>
        <taxon>Unidentata</taxon>
        <taxon>Episquamata</taxon>
        <taxon>Toxicofera</taxon>
        <taxon>Iguania</taxon>
        <taxon>Acrodonta</taxon>
        <taxon>Agamidae</taxon>
        <taxon>Agaminae</taxon>
        <taxon>Phrynocephalus</taxon>
    </lineage>
</organism>
<dbReference type="PANTHER" id="PTHR31809:SF0">
    <property type="entry name" value="BUD13 HOMOLOG"/>
    <property type="match status" value="1"/>
</dbReference>
<evidence type="ECO:0000256" key="1">
    <source>
        <dbReference type="SAM" id="MobiDB-lite"/>
    </source>
</evidence>
<proteinExistence type="predicted"/>
<dbReference type="InterPro" id="IPR051112">
    <property type="entry name" value="CWC26_splicing_factor"/>
</dbReference>
<keyword evidence="3" id="KW-1185">Reference proteome</keyword>
<accession>A0A9Q0X7D5</accession>
<feature type="region of interest" description="Disordered" evidence="1">
    <location>
        <begin position="1"/>
        <end position="28"/>
    </location>
</feature>
<evidence type="ECO:0000313" key="3">
    <source>
        <dbReference type="Proteomes" id="UP001142489"/>
    </source>
</evidence>
<dbReference type="Proteomes" id="UP001142489">
    <property type="component" value="Unassembled WGS sequence"/>
</dbReference>
<name>A0A9Q0X7D5_9SAUR</name>
<gene>
    <name evidence="2" type="ORF">JRQ81_011015</name>
</gene>
<dbReference type="GO" id="GO:0000398">
    <property type="term" value="P:mRNA splicing, via spliceosome"/>
    <property type="evidence" value="ECO:0007669"/>
    <property type="project" value="TreeGrafter"/>
</dbReference>
<reference evidence="2" key="1">
    <citation type="journal article" date="2023" name="DNA Res.">
        <title>Chromosome-level genome assembly of Phrynocephalus forsythii using third-generation DNA sequencing and Hi-C analysis.</title>
        <authorList>
            <person name="Qi Y."/>
            <person name="Zhao W."/>
            <person name="Zhao Y."/>
            <person name="Niu C."/>
            <person name="Cao S."/>
            <person name="Zhang Y."/>
        </authorList>
    </citation>
    <scope>NUCLEOTIDE SEQUENCE</scope>
    <source>
        <tissue evidence="2">Muscle</tissue>
    </source>
</reference>
<dbReference type="GO" id="GO:0005684">
    <property type="term" value="C:U2-type spliceosomal complex"/>
    <property type="evidence" value="ECO:0007669"/>
    <property type="project" value="TreeGrafter"/>
</dbReference>
<feature type="compositionally biased region" description="Polar residues" evidence="1">
    <location>
        <begin position="63"/>
        <end position="79"/>
    </location>
</feature>
<dbReference type="PANTHER" id="PTHR31809">
    <property type="entry name" value="BUD13 HOMOLOG"/>
    <property type="match status" value="1"/>
</dbReference>